<proteinExistence type="predicted"/>
<dbReference type="SUPFAM" id="SSF55729">
    <property type="entry name" value="Acyl-CoA N-acyltransferases (Nat)"/>
    <property type="match status" value="1"/>
</dbReference>
<sequence>GKGLGAELVAFLLWKARELGITRTIVLTRVPEFFGKLNFRLTVKEKLPEKVMKDCEICPKKHACDEIALEYLL</sequence>
<organism evidence="1 2">
    <name type="scientific">Pseudidiomarina aestuarii</name>
    <dbReference type="NCBI Taxonomy" id="624146"/>
    <lineage>
        <taxon>Bacteria</taxon>
        <taxon>Pseudomonadati</taxon>
        <taxon>Pseudomonadota</taxon>
        <taxon>Gammaproteobacteria</taxon>
        <taxon>Alteromonadales</taxon>
        <taxon>Idiomarinaceae</taxon>
        <taxon>Pseudidiomarina</taxon>
    </lineage>
</organism>
<keyword evidence="1" id="KW-0808">Transferase</keyword>
<dbReference type="InterPro" id="IPR016181">
    <property type="entry name" value="Acyl_CoA_acyltransferase"/>
</dbReference>
<name>A0A6N4DB69_9GAMM</name>
<evidence type="ECO:0000313" key="1">
    <source>
        <dbReference type="EMBL" id="PTB87705.1"/>
    </source>
</evidence>
<dbReference type="EMBL" id="PYVG01000187">
    <property type="protein sequence ID" value="PTB87705.1"/>
    <property type="molecule type" value="Genomic_DNA"/>
</dbReference>
<gene>
    <name evidence="1" type="ORF">C9928_07425</name>
</gene>
<dbReference type="Proteomes" id="UP000241514">
    <property type="component" value="Unassembled WGS sequence"/>
</dbReference>
<dbReference type="AlphaFoldDB" id="A0A6N4DB69"/>
<comment type="caution">
    <text evidence="1">The sequence shown here is derived from an EMBL/GenBank/DDBJ whole genome shotgun (WGS) entry which is preliminary data.</text>
</comment>
<reference evidence="1 2" key="1">
    <citation type="submission" date="2018-03" db="EMBL/GenBank/DDBJ databases">
        <title>Cross-interface Injection: A General Nanoliter Liquid Handling Method Applied to Single Cells Genome Amplification Automated Nanoliter Liquid Handling Applied to Single Cell Multiple Displacement Amplification.</title>
        <authorList>
            <person name="Yun J."/>
            <person name="Xu P."/>
            <person name="Xu J."/>
            <person name="Dai X."/>
            <person name="Wang Y."/>
            <person name="Zheng X."/>
            <person name="Cao C."/>
            <person name="Yi Q."/>
            <person name="Zhu Y."/>
            <person name="Wang L."/>
            <person name="Dong Z."/>
            <person name="Huang Y."/>
            <person name="Huang L."/>
            <person name="Du W."/>
        </authorList>
    </citation>
    <scope>NUCLEOTIDE SEQUENCE [LARGE SCALE GENOMIC DNA]</scope>
    <source>
        <strain evidence="1 2">A9-4</strain>
    </source>
</reference>
<evidence type="ECO:0000313" key="2">
    <source>
        <dbReference type="Proteomes" id="UP000241514"/>
    </source>
</evidence>
<protein>
    <submittedName>
        <fullName evidence="1">Amino-acid acetyltransferase</fullName>
    </submittedName>
</protein>
<accession>A0A6N4DB69</accession>
<dbReference type="GO" id="GO:0016740">
    <property type="term" value="F:transferase activity"/>
    <property type="evidence" value="ECO:0007669"/>
    <property type="project" value="UniProtKB-KW"/>
</dbReference>
<feature type="non-terminal residue" evidence="1">
    <location>
        <position position="1"/>
    </location>
</feature>
<dbReference type="Gene3D" id="3.40.630.30">
    <property type="match status" value="1"/>
</dbReference>